<dbReference type="Proteomes" id="UP000095463">
    <property type="component" value="Unassembled WGS sequence"/>
</dbReference>
<dbReference type="RefSeq" id="WP_176730485.1">
    <property type="nucleotide sequence ID" value="NZ_LAJE02000365.1"/>
</dbReference>
<evidence type="ECO:0000313" key="1">
    <source>
        <dbReference type="EMBL" id="OEO28526.1"/>
    </source>
</evidence>
<keyword evidence="2" id="KW-1185">Reference proteome</keyword>
<protein>
    <recommendedName>
        <fullName evidence="3">Glycosyl transferase</fullName>
    </recommendedName>
</protein>
<organism evidence="1 2">
    <name type="scientific">Devosia insulae DS-56</name>
    <dbReference type="NCBI Taxonomy" id="1116389"/>
    <lineage>
        <taxon>Bacteria</taxon>
        <taxon>Pseudomonadati</taxon>
        <taxon>Pseudomonadota</taxon>
        <taxon>Alphaproteobacteria</taxon>
        <taxon>Hyphomicrobiales</taxon>
        <taxon>Devosiaceae</taxon>
        <taxon>Devosia</taxon>
    </lineage>
</organism>
<dbReference type="PANTHER" id="PTHR43083">
    <property type="entry name" value="MANNAN POLYMERASE II"/>
    <property type="match status" value="1"/>
</dbReference>
<evidence type="ECO:0008006" key="3">
    <source>
        <dbReference type="Google" id="ProtNLM"/>
    </source>
</evidence>
<comment type="caution">
    <text evidence="1">The sequence shown here is derived from an EMBL/GenBank/DDBJ whole genome shotgun (WGS) entry which is preliminary data.</text>
</comment>
<dbReference type="EMBL" id="LAJE02000365">
    <property type="protein sequence ID" value="OEO28526.1"/>
    <property type="molecule type" value="Genomic_DNA"/>
</dbReference>
<dbReference type="InterPro" id="IPR029044">
    <property type="entry name" value="Nucleotide-diphossugar_trans"/>
</dbReference>
<dbReference type="AlphaFoldDB" id="A0A1E5XIU5"/>
<accession>A0A1E5XIU5</accession>
<name>A0A1E5XIU5_9HYPH</name>
<dbReference type="PANTHER" id="PTHR43083:SF6">
    <property type="entry name" value="MANNAN POLYMERASE COMPLEXES SUBUNIT MNN9"/>
    <property type="match status" value="1"/>
</dbReference>
<dbReference type="SUPFAM" id="SSF53448">
    <property type="entry name" value="Nucleotide-diphospho-sugar transferases"/>
    <property type="match status" value="1"/>
</dbReference>
<dbReference type="Gene3D" id="3.90.550.10">
    <property type="entry name" value="Spore Coat Polysaccharide Biosynthesis Protein SpsA, Chain A"/>
    <property type="match status" value="1"/>
</dbReference>
<dbReference type="Pfam" id="PF03452">
    <property type="entry name" value="Anp1"/>
    <property type="match status" value="2"/>
</dbReference>
<dbReference type="InterPro" id="IPR052086">
    <property type="entry name" value="Mannan_Polymerase_Subunit"/>
</dbReference>
<gene>
    <name evidence="1" type="ORF">VW23_004515</name>
</gene>
<evidence type="ECO:0000313" key="2">
    <source>
        <dbReference type="Proteomes" id="UP000095463"/>
    </source>
</evidence>
<dbReference type="CDD" id="cd00761">
    <property type="entry name" value="Glyco_tranf_GTA_type"/>
    <property type="match status" value="1"/>
</dbReference>
<reference evidence="1 2" key="1">
    <citation type="journal article" date="2015" name="Genome Announc.">
        <title>Genome Assemblies of Three Soil-Associated Devosia species: D. insulae, D. limi, and D. soli.</title>
        <authorList>
            <person name="Hassan Y.I."/>
            <person name="Lepp D."/>
            <person name="Zhou T."/>
        </authorList>
    </citation>
    <scope>NUCLEOTIDE SEQUENCE [LARGE SCALE GENOMIC DNA]</scope>
    <source>
        <strain evidence="1 2">DS-56</strain>
    </source>
</reference>
<proteinExistence type="predicted"/>
<sequence>MSALESMLPRVLILTPVKGAARHLPRYTELIEQLDWPADRLSVALLEGDSQDDSFAVAEALLPRLRQRARRAELFQRSFGFNMPAGVPRWAPAFQQMRRAVLARARNHLLFRALDDEDWVLWIDVDVIDYPPDVLRQLLATGFEIVVPNCVQRRGGKTFDANNWAAEGTVTLSDRRGGGAMRLDAVGGTMLLIRADLHRDGLIFPAFRYGVANPRIRRRHPIWGQGEIETEGLGAMAADMGVQCWGLPDLEIIHANE</sequence>